<comment type="caution">
    <text evidence="1">The sequence shown here is derived from an EMBL/GenBank/DDBJ whole genome shotgun (WGS) entry which is preliminary data.</text>
</comment>
<dbReference type="AlphaFoldDB" id="A0A1V1PEY8"/>
<gene>
    <name evidence="1" type="ORF">OMM_00965</name>
</gene>
<sequence>MKNAKCKYVIIPINGNPQSGKDTVVDLADKFIATKVENAAVWNISSVDCIKKFIGKGETDAKPRKIIGEIKRRVLSHNSNFFLNALKDEIKLITMSSNLSGIGSGKYGSYSISEGNEFTYVIFYHERDPKLINKVIDYFDNMDNFTVTPLYIKRNSVEPKSSWDQTDFVNYSPREFKPTILHNNGDLGELECLVNAFIWGEL</sequence>
<reference evidence="2" key="1">
    <citation type="submission" date="2012-11" db="EMBL/GenBank/DDBJ databases">
        <authorList>
            <person name="Lucero-Rivera Y.E."/>
            <person name="Tovar-Ramirez D."/>
        </authorList>
    </citation>
    <scope>NUCLEOTIDE SEQUENCE [LARGE SCALE GENOMIC DNA]</scope>
    <source>
        <strain evidence="2">Araruama</strain>
    </source>
</reference>
<accession>A0A1V1PEY8</accession>
<proteinExistence type="predicted"/>
<evidence type="ECO:0000313" key="2">
    <source>
        <dbReference type="Proteomes" id="UP000189670"/>
    </source>
</evidence>
<protein>
    <submittedName>
        <fullName evidence="1">Uncharacterized protein</fullName>
    </submittedName>
</protein>
<name>A0A1V1PEY8_9BACT</name>
<evidence type="ECO:0000313" key="1">
    <source>
        <dbReference type="EMBL" id="ETR73437.1"/>
    </source>
</evidence>
<organism evidence="1 2">
    <name type="scientific">Candidatus Magnetoglobus multicellularis str. Araruama</name>
    <dbReference type="NCBI Taxonomy" id="890399"/>
    <lineage>
        <taxon>Bacteria</taxon>
        <taxon>Pseudomonadati</taxon>
        <taxon>Thermodesulfobacteriota</taxon>
        <taxon>Desulfobacteria</taxon>
        <taxon>Desulfobacterales</taxon>
        <taxon>Desulfobacteraceae</taxon>
        <taxon>Candidatus Magnetoglobus</taxon>
    </lineage>
</organism>
<dbReference type="Proteomes" id="UP000189670">
    <property type="component" value="Unassembled WGS sequence"/>
</dbReference>
<dbReference type="EMBL" id="ATBP01000060">
    <property type="protein sequence ID" value="ETR73437.1"/>
    <property type="molecule type" value="Genomic_DNA"/>
</dbReference>